<proteinExistence type="predicted"/>
<evidence type="ECO:0000313" key="2">
    <source>
        <dbReference type="EMBL" id="CAG8661441.1"/>
    </source>
</evidence>
<feature type="coiled-coil region" evidence="1">
    <location>
        <begin position="1"/>
        <end position="81"/>
    </location>
</feature>
<reference evidence="2" key="1">
    <citation type="submission" date="2021-06" db="EMBL/GenBank/DDBJ databases">
        <authorList>
            <person name="Kallberg Y."/>
            <person name="Tangrot J."/>
            <person name="Rosling A."/>
        </authorList>
    </citation>
    <scope>NUCLEOTIDE SEQUENCE</scope>
    <source>
        <strain evidence="2">MT106</strain>
    </source>
</reference>
<keyword evidence="3" id="KW-1185">Reference proteome</keyword>
<dbReference type="EMBL" id="CAJVPL010005913">
    <property type="protein sequence ID" value="CAG8661441.1"/>
    <property type="molecule type" value="Genomic_DNA"/>
</dbReference>
<dbReference type="AlphaFoldDB" id="A0A9N9H6Y9"/>
<organism evidence="2 3">
    <name type="scientific">Ambispora gerdemannii</name>
    <dbReference type="NCBI Taxonomy" id="144530"/>
    <lineage>
        <taxon>Eukaryota</taxon>
        <taxon>Fungi</taxon>
        <taxon>Fungi incertae sedis</taxon>
        <taxon>Mucoromycota</taxon>
        <taxon>Glomeromycotina</taxon>
        <taxon>Glomeromycetes</taxon>
        <taxon>Archaeosporales</taxon>
        <taxon>Ambisporaceae</taxon>
        <taxon>Ambispora</taxon>
    </lineage>
</organism>
<evidence type="ECO:0000313" key="3">
    <source>
        <dbReference type="Proteomes" id="UP000789831"/>
    </source>
</evidence>
<evidence type="ECO:0000256" key="1">
    <source>
        <dbReference type="SAM" id="Coils"/>
    </source>
</evidence>
<keyword evidence="1" id="KW-0175">Coiled coil</keyword>
<comment type="caution">
    <text evidence="2">The sequence shown here is derived from an EMBL/GenBank/DDBJ whole genome shotgun (WGS) entry which is preliminary data.</text>
</comment>
<feature type="non-terminal residue" evidence="2">
    <location>
        <position position="96"/>
    </location>
</feature>
<sequence>MATVEKTERELNDAKVQLEKAEKALEEFVKGGDGQWLEVLKGRLRGEGGTAAQREEWKAEKNELAEEKKRLEAEVTRWSVEVTEWGAKLRELDTRP</sequence>
<dbReference type="Proteomes" id="UP000789831">
    <property type="component" value="Unassembled WGS sequence"/>
</dbReference>
<accession>A0A9N9H6Y9</accession>
<gene>
    <name evidence="2" type="ORF">AGERDE_LOCUS11834</name>
</gene>
<protein>
    <submittedName>
        <fullName evidence="2">12109_t:CDS:1</fullName>
    </submittedName>
</protein>
<name>A0A9N9H6Y9_9GLOM</name>